<dbReference type="SUPFAM" id="SSF52540">
    <property type="entry name" value="P-loop containing nucleoside triphosphate hydrolases"/>
    <property type="match status" value="1"/>
</dbReference>
<keyword evidence="2" id="KW-1185">Reference proteome</keyword>
<evidence type="ECO:0000313" key="1">
    <source>
        <dbReference type="EMBL" id="MBQ0926692.1"/>
    </source>
</evidence>
<reference evidence="1 2" key="1">
    <citation type="submission" date="2021-04" db="EMBL/GenBank/DDBJ databases">
        <title>Whole-genome sequencing of Saccharopolyspora endophytica KCTC 19397.</title>
        <authorList>
            <person name="Ay H."/>
            <person name="Saygin H."/>
            <person name="Sahin N."/>
        </authorList>
    </citation>
    <scope>NUCLEOTIDE SEQUENCE [LARGE SCALE GENOMIC DNA]</scope>
    <source>
        <strain evidence="1 2">KCTC 19397</strain>
    </source>
</reference>
<evidence type="ECO:0000313" key="2">
    <source>
        <dbReference type="Proteomes" id="UP000674084"/>
    </source>
</evidence>
<gene>
    <name evidence="1" type="ORF">KBO27_22315</name>
</gene>
<accession>A0ABS5DKS7</accession>
<sequence>MLIGLCSVKGSPGVTTAALAMAARWPVGEASVLEADPSGGDLSARFCLPTSPGLVSLAAAARRQTAADVVADHVQRLTRGLPVVVGPVSAEQARAALSALGSRGREVLQAAAGAPDSTVLVDAGRLEPSSPALPLVRGADALMVMARPLADELSHLASLLKPMATWARTPGLVLIGEGYSNRDTERELGVPVMARLPHDRSGASMLSGHPRGRTPDRSALGHACARLARTVIDHIQAHRTGDAEAAVRATTNGQVL</sequence>
<dbReference type="InterPro" id="IPR027417">
    <property type="entry name" value="P-loop_NTPase"/>
</dbReference>
<dbReference type="Proteomes" id="UP000674084">
    <property type="component" value="Unassembled WGS sequence"/>
</dbReference>
<dbReference type="EMBL" id="JAGPXE010000010">
    <property type="protein sequence ID" value="MBQ0926692.1"/>
    <property type="molecule type" value="Genomic_DNA"/>
</dbReference>
<dbReference type="RefSeq" id="WP_210971835.1">
    <property type="nucleotide sequence ID" value="NZ_JAGPXE010000010.1"/>
</dbReference>
<comment type="caution">
    <text evidence="1">The sequence shown here is derived from an EMBL/GenBank/DDBJ whole genome shotgun (WGS) entry which is preliminary data.</text>
</comment>
<proteinExistence type="predicted"/>
<name>A0ABS5DKS7_9PSEU</name>
<dbReference type="Gene3D" id="3.40.50.300">
    <property type="entry name" value="P-loop containing nucleotide triphosphate hydrolases"/>
    <property type="match status" value="1"/>
</dbReference>
<protein>
    <submittedName>
        <fullName evidence="1">Chromosome partitioning protein</fullName>
    </submittedName>
</protein>
<organism evidence="1 2">
    <name type="scientific">Saccharopolyspora endophytica</name>
    <dbReference type="NCBI Taxonomy" id="543886"/>
    <lineage>
        <taxon>Bacteria</taxon>
        <taxon>Bacillati</taxon>
        <taxon>Actinomycetota</taxon>
        <taxon>Actinomycetes</taxon>
        <taxon>Pseudonocardiales</taxon>
        <taxon>Pseudonocardiaceae</taxon>
        <taxon>Saccharopolyspora</taxon>
    </lineage>
</organism>